<accession>A0A0E9QB77</accession>
<protein>
    <submittedName>
        <fullName evidence="1">Uncharacterized protein</fullName>
    </submittedName>
</protein>
<evidence type="ECO:0000313" key="1">
    <source>
        <dbReference type="EMBL" id="JAH14141.1"/>
    </source>
</evidence>
<reference evidence="1" key="2">
    <citation type="journal article" date="2015" name="Fish Shellfish Immunol.">
        <title>Early steps in the European eel (Anguilla anguilla)-Vibrio vulnificus interaction in the gills: Role of the RtxA13 toxin.</title>
        <authorList>
            <person name="Callol A."/>
            <person name="Pajuelo D."/>
            <person name="Ebbesson L."/>
            <person name="Teles M."/>
            <person name="MacKenzie S."/>
            <person name="Amaro C."/>
        </authorList>
    </citation>
    <scope>NUCLEOTIDE SEQUENCE</scope>
</reference>
<dbReference type="EMBL" id="GBXM01094436">
    <property type="protein sequence ID" value="JAH14141.1"/>
    <property type="molecule type" value="Transcribed_RNA"/>
</dbReference>
<organism evidence="1">
    <name type="scientific">Anguilla anguilla</name>
    <name type="common">European freshwater eel</name>
    <name type="synonym">Muraena anguilla</name>
    <dbReference type="NCBI Taxonomy" id="7936"/>
    <lineage>
        <taxon>Eukaryota</taxon>
        <taxon>Metazoa</taxon>
        <taxon>Chordata</taxon>
        <taxon>Craniata</taxon>
        <taxon>Vertebrata</taxon>
        <taxon>Euteleostomi</taxon>
        <taxon>Actinopterygii</taxon>
        <taxon>Neopterygii</taxon>
        <taxon>Teleostei</taxon>
        <taxon>Anguilliformes</taxon>
        <taxon>Anguillidae</taxon>
        <taxon>Anguilla</taxon>
    </lineage>
</organism>
<reference evidence="1" key="1">
    <citation type="submission" date="2014-11" db="EMBL/GenBank/DDBJ databases">
        <authorList>
            <person name="Amaro Gonzalez C."/>
        </authorList>
    </citation>
    <scope>NUCLEOTIDE SEQUENCE</scope>
</reference>
<proteinExistence type="predicted"/>
<name>A0A0E9QB77_ANGAN</name>
<dbReference type="AlphaFoldDB" id="A0A0E9QB77"/>
<sequence>MVYCVVIFNVILCSSGG</sequence>